<dbReference type="EMBL" id="JARBHB010000008">
    <property type="protein sequence ID" value="KAJ8877975.1"/>
    <property type="molecule type" value="Genomic_DNA"/>
</dbReference>
<evidence type="ECO:0000313" key="2">
    <source>
        <dbReference type="Proteomes" id="UP001159363"/>
    </source>
</evidence>
<keyword evidence="2" id="KW-1185">Reference proteome</keyword>
<protein>
    <submittedName>
        <fullName evidence="1">Uncharacterized protein</fullName>
    </submittedName>
</protein>
<reference evidence="1 2" key="1">
    <citation type="submission" date="2023-02" db="EMBL/GenBank/DDBJ databases">
        <title>LHISI_Scaffold_Assembly.</title>
        <authorList>
            <person name="Stuart O.P."/>
            <person name="Cleave R."/>
            <person name="Magrath M.J.L."/>
            <person name="Mikheyev A.S."/>
        </authorList>
    </citation>
    <scope>NUCLEOTIDE SEQUENCE [LARGE SCALE GENOMIC DNA]</scope>
    <source>
        <strain evidence="1">Daus_M_001</strain>
        <tissue evidence="1">Leg muscle</tissue>
    </source>
</reference>
<accession>A0ABQ9H132</accession>
<gene>
    <name evidence="1" type="ORF">PR048_022438</name>
</gene>
<name>A0ABQ9H132_9NEOP</name>
<proteinExistence type="predicted"/>
<evidence type="ECO:0000313" key="1">
    <source>
        <dbReference type="EMBL" id="KAJ8877975.1"/>
    </source>
</evidence>
<dbReference type="Proteomes" id="UP001159363">
    <property type="component" value="Chromosome 7"/>
</dbReference>
<sequence>MLYPGFEPGTSHTPDRRLTNRHAPWEVGAHSLLIELSNTSRSKPGGLRLLGKFSGDQTHLSARLPPRLTKFNPRPGHFRIFTCENRARRCRWSAGFLWDLPSSPPHFHSGATRFSPQSPSSVLMTSLRESVIAIWPRAANGERRSVHRGASKKRFGGERVWERLQWTRVQRKARYPTSGVRLSMGALGMFHNILDRKDWSTDSCRLLHGARGGLAARLLASHQGEPCSIPGRITPGFSHGGIVSDDATGLALRRCSILTSFHPFGSQDLVVKSHPNLSTQLQTASFILTTAD</sequence>
<comment type="caution">
    <text evidence="1">The sequence shown here is derived from an EMBL/GenBank/DDBJ whole genome shotgun (WGS) entry which is preliminary data.</text>
</comment>
<organism evidence="1 2">
    <name type="scientific">Dryococelus australis</name>
    <dbReference type="NCBI Taxonomy" id="614101"/>
    <lineage>
        <taxon>Eukaryota</taxon>
        <taxon>Metazoa</taxon>
        <taxon>Ecdysozoa</taxon>
        <taxon>Arthropoda</taxon>
        <taxon>Hexapoda</taxon>
        <taxon>Insecta</taxon>
        <taxon>Pterygota</taxon>
        <taxon>Neoptera</taxon>
        <taxon>Polyneoptera</taxon>
        <taxon>Phasmatodea</taxon>
        <taxon>Verophasmatodea</taxon>
        <taxon>Anareolatae</taxon>
        <taxon>Phasmatidae</taxon>
        <taxon>Eurycanthinae</taxon>
        <taxon>Dryococelus</taxon>
    </lineage>
</organism>